<keyword evidence="10 11" id="KW-0460">Magnesium</keyword>
<dbReference type="GO" id="GO:0004523">
    <property type="term" value="F:RNA-DNA hybrid ribonuclease activity"/>
    <property type="evidence" value="ECO:0007669"/>
    <property type="project" value="UniProtKB-UniRule"/>
</dbReference>
<dbReference type="Proteomes" id="UP000245137">
    <property type="component" value="Unassembled WGS sequence"/>
</dbReference>
<reference evidence="13" key="2">
    <citation type="submission" date="2018-02" db="EMBL/GenBank/DDBJ databases">
        <authorList>
            <person name="Cohen D.B."/>
            <person name="Kent A.D."/>
        </authorList>
    </citation>
    <scope>NUCLEOTIDE SEQUENCE</scope>
    <source>
        <strain evidence="13">DSM 17706</strain>
    </source>
</reference>
<evidence type="ECO:0000313" key="16">
    <source>
        <dbReference type="Proteomes" id="UP000316781"/>
    </source>
</evidence>
<evidence type="ECO:0000259" key="12">
    <source>
        <dbReference type="PROSITE" id="PS50879"/>
    </source>
</evidence>
<dbReference type="Pfam" id="PF00075">
    <property type="entry name" value="RNase_H"/>
    <property type="match status" value="1"/>
</dbReference>
<comment type="similarity">
    <text evidence="3 11">Belongs to the RNase H family.</text>
</comment>
<name>A0A2U1SR22_METSR</name>
<dbReference type="InterPro" id="IPR002156">
    <property type="entry name" value="RNaseH_domain"/>
</dbReference>
<keyword evidence="15" id="KW-1185">Reference proteome</keyword>
<evidence type="ECO:0000256" key="6">
    <source>
        <dbReference type="ARBA" id="ARBA00022722"/>
    </source>
</evidence>
<evidence type="ECO:0000313" key="14">
    <source>
        <dbReference type="EMBL" id="TRL32468.1"/>
    </source>
</evidence>
<keyword evidence="8 11" id="KW-0255">Endonuclease</keyword>
<proteinExistence type="inferred from homology"/>
<comment type="cofactor">
    <cofactor evidence="11">
        <name>Mg(2+)</name>
        <dbReference type="ChEBI" id="CHEBI:18420"/>
    </cofactor>
    <text evidence="11">Binds 1 Mg(2+) ion per subunit. May bind a second metal ion at a regulatory site, or after substrate binding.</text>
</comment>
<comment type="function">
    <text evidence="2 11">Endonuclease that specifically degrades the RNA of RNA-DNA hybrids.</text>
</comment>
<comment type="subcellular location">
    <subcellularLocation>
        <location evidence="11">Cytoplasm</location>
    </subcellularLocation>
</comment>
<keyword evidence="6 11" id="KW-0540">Nuclease</keyword>
<feature type="domain" description="RNase H type-1" evidence="12">
    <location>
        <begin position="1"/>
        <end position="142"/>
    </location>
</feature>
<dbReference type="PANTHER" id="PTHR10642:SF26">
    <property type="entry name" value="RIBONUCLEASE H1"/>
    <property type="match status" value="1"/>
</dbReference>
<evidence type="ECO:0000256" key="8">
    <source>
        <dbReference type="ARBA" id="ARBA00022759"/>
    </source>
</evidence>
<feature type="binding site" evidence="11">
    <location>
        <position position="10"/>
    </location>
    <ligand>
        <name>Mg(2+)</name>
        <dbReference type="ChEBI" id="CHEBI:18420"/>
        <label>2</label>
    </ligand>
</feature>
<protein>
    <recommendedName>
        <fullName evidence="5 11">Ribonuclease H</fullName>
        <shortName evidence="11">RNase H</shortName>
        <ecNumber evidence="5 11">3.1.26.4</ecNumber>
    </recommendedName>
</protein>
<accession>A0A2U1SR22</accession>
<dbReference type="EC" id="3.1.26.4" evidence="5 11"/>
<comment type="subunit">
    <text evidence="4 11">Monomer.</text>
</comment>
<dbReference type="HAMAP" id="MF_00042">
    <property type="entry name" value="RNase_H"/>
    <property type="match status" value="1"/>
</dbReference>
<feature type="binding site" evidence="11">
    <location>
        <position position="70"/>
    </location>
    <ligand>
        <name>Mg(2+)</name>
        <dbReference type="ChEBI" id="CHEBI:18420"/>
        <label>1</label>
    </ligand>
</feature>
<reference evidence="14 16" key="3">
    <citation type="submission" date="2019-07" db="EMBL/GenBank/DDBJ databases">
        <title>Ln-dependent methylotrophs.</title>
        <authorList>
            <person name="Tani A."/>
        </authorList>
    </citation>
    <scope>NUCLEOTIDE SEQUENCE [LARGE SCALE GENOMIC DNA]</scope>
    <source>
        <strain evidence="14 16">SM89A</strain>
    </source>
</reference>
<dbReference type="InterPro" id="IPR012337">
    <property type="entry name" value="RNaseH-like_sf"/>
</dbReference>
<dbReference type="GO" id="GO:0000287">
    <property type="term" value="F:magnesium ion binding"/>
    <property type="evidence" value="ECO:0007669"/>
    <property type="project" value="UniProtKB-UniRule"/>
</dbReference>
<dbReference type="AlphaFoldDB" id="A0A2U1SR22"/>
<dbReference type="NCBIfam" id="NF001236">
    <property type="entry name" value="PRK00203.1"/>
    <property type="match status" value="1"/>
</dbReference>
<feature type="binding site" evidence="11">
    <location>
        <position position="48"/>
    </location>
    <ligand>
        <name>Mg(2+)</name>
        <dbReference type="ChEBI" id="CHEBI:18420"/>
        <label>1</label>
    </ligand>
</feature>
<dbReference type="PROSITE" id="PS50879">
    <property type="entry name" value="RNASE_H_1"/>
    <property type="match status" value="1"/>
</dbReference>
<dbReference type="RefSeq" id="WP_108917126.1">
    <property type="nucleotide sequence ID" value="NZ_BGJY01000002.1"/>
</dbReference>
<evidence type="ECO:0000256" key="5">
    <source>
        <dbReference type="ARBA" id="ARBA00012180"/>
    </source>
</evidence>
<evidence type="ECO:0000256" key="11">
    <source>
        <dbReference type="HAMAP-Rule" id="MF_00042"/>
    </source>
</evidence>
<dbReference type="GO" id="GO:0043137">
    <property type="term" value="P:DNA replication, removal of RNA primer"/>
    <property type="evidence" value="ECO:0007669"/>
    <property type="project" value="TreeGrafter"/>
</dbReference>
<dbReference type="GO" id="GO:0003676">
    <property type="term" value="F:nucleic acid binding"/>
    <property type="evidence" value="ECO:0007669"/>
    <property type="project" value="InterPro"/>
</dbReference>
<comment type="caution">
    <text evidence="13">The sequence shown here is derived from an EMBL/GenBank/DDBJ whole genome shotgun (WGS) entry which is preliminary data.</text>
</comment>
<feature type="binding site" evidence="11">
    <location>
        <position position="134"/>
    </location>
    <ligand>
        <name>Mg(2+)</name>
        <dbReference type="ChEBI" id="CHEBI:18420"/>
        <label>2</label>
    </ligand>
</feature>
<dbReference type="Proteomes" id="UP000316781">
    <property type="component" value="Unassembled WGS sequence"/>
</dbReference>
<evidence type="ECO:0000256" key="3">
    <source>
        <dbReference type="ARBA" id="ARBA00005300"/>
    </source>
</evidence>
<gene>
    <name evidence="11 14" type="primary">rnhA</name>
    <name evidence="13" type="ORF">C5689_09945</name>
    <name evidence="14" type="ORF">FM996_12180</name>
</gene>
<evidence type="ECO:0000256" key="2">
    <source>
        <dbReference type="ARBA" id="ARBA00004065"/>
    </source>
</evidence>
<evidence type="ECO:0000256" key="9">
    <source>
        <dbReference type="ARBA" id="ARBA00022801"/>
    </source>
</evidence>
<dbReference type="EMBL" id="PUIV01000012">
    <property type="protein sequence ID" value="PWB94067.1"/>
    <property type="molecule type" value="Genomic_DNA"/>
</dbReference>
<dbReference type="OrthoDB" id="7845843at2"/>
<evidence type="ECO:0000256" key="1">
    <source>
        <dbReference type="ARBA" id="ARBA00000077"/>
    </source>
</evidence>
<evidence type="ECO:0000313" key="13">
    <source>
        <dbReference type="EMBL" id="PWB94067.1"/>
    </source>
</evidence>
<dbReference type="SUPFAM" id="SSF53098">
    <property type="entry name" value="Ribonuclease H-like"/>
    <property type="match status" value="1"/>
</dbReference>
<evidence type="ECO:0000256" key="10">
    <source>
        <dbReference type="ARBA" id="ARBA00022842"/>
    </source>
</evidence>
<evidence type="ECO:0000256" key="4">
    <source>
        <dbReference type="ARBA" id="ARBA00011245"/>
    </source>
</evidence>
<dbReference type="FunFam" id="3.30.420.10:FF:000089">
    <property type="entry name" value="Ribonuclease H"/>
    <property type="match status" value="1"/>
</dbReference>
<evidence type="ECO:0000313" key="15">
    <source>
        <dbReference type="Proteomes" id="UP000245137"/>
    </source>
</evidence>
<comment type="catalytic activity">
    <reaction evidence="1 11">
        <text>Endonucleolytic cleavage to 5'-phosphomonoester.</text>
        <dbReference type="EC" id="3.1.26.4"/>
    </reaction>
</comment>
<dbReference type="InterPro" id="IPR036397">
    <property type="entry name" value="RNaseH_sf"/>
</dbReference>
<feature type="binding site" evidence="11">
    <location>
        <position position="10"/>
    </location>
    <ligand>
        <name>Mg(2+)</name>
        <dbReference type="ChEBI" id="CHEBI:18420"/>
        <label>1</label>
    </ligand>
</feature>
<dbReference type="Gene3D" id="3.30.420.10">
    <property type="entry name" value="Ribonuclease H-like superfamily/Ribonuclease H"/>
    <property type="match status" value="1"/>
</dbReference>
<sequence length="149" mass="16485">MSGRVAIWTDGACSGNPGPGGWGAILRFGEREKEICGGETGTTNNRMELTAAIEALEALTRPCHVDLHTDSQYVRDGITSWLKGWKARGWKTADRKPVKNMDLWTRLDAAAERHAVAWHWVRGHAGDEMNERADALARKGMAPFQSKAR</sequence>
<evidence type="ECO:0000256" key="7">
    <source>
        <dbReference type="ARBA" id="ARBA00022723"/>
    </source>
</evidence>
<dbReference type="GO" id="GO:0005737">
    <property type="term" value="C:cytoplasm"/>
    <property type="evidence" value="ECO:0007669"/>
    <property type="project" value="UniProtKB-SubCell"/>
</dbReference>
<keyword evidence="7 11" id="KW-0479">Metal-binding</keyword>
<dbReference type="PANTHER" id="PTHR10642">
    <property type="entry name" value="RIBONUCLEASE H1"/>
    <property type="match status" value="1"/>
</dbReference>
<organism evidence="13 15">
    <name type="scientific">Methylosinus sporium</name>
    <dbReference type="NCBI Taxonomy" id="428"/>
    <lineage>
        <taxon>Bacteria</taxon>
        <taxon>Pseudomonadati</taxon>
        <taxon>Pseudomonadota</taxon>
        <taxon>Alphaproteobacteria</taxon>
        <taxon>Hyphomicrobiales</taxon>
        <taxon>Methylocystaceae</taxon>
        <taxon>Methylosinus</taxon>
    </lineage>
</organism>
<reference evidence="13 15" key="1">
    <citation type="journal article" date="2018" name="Appl. Microbiol. Biotechnol.">
        <title>Co-cultivation of the strictly anaerobic methanogen Methanosarcina barkeri with aerobic methanotrophs in an oxygen-limited membrane bioreactor.</title>
        <authorList>
            <person name="In 't Zandt M.H."/>
            <person name="van den Bosch T.J.M."/>
            <person name="Rijkers R."/>
            <person name="van Kessel M.A.H.J."/>
            <person name="Jetten M.S.M."/>
            <person name="Welte C.U."/>
        </authorList>
    </citation>
    <scope>NUCLEOTIDE SEQUENCE [LARGE SCALE GENOMIC DNA]</scope>
    <source>
        <strain evidence="13 15">DSM 17706</strain>
    </source>
</reference>
<keyword evidence="11" id="KW-0963">Cytoplasm</keyword>
<dbReference type="InterPro" id="IPR050092">
    <property type="entry name" value="RNase_H"/>
</dbReference>
<dbReference type="EMBL" id="VJMF01000046">
    <property type="protein sequence ID" value="TRL32468.1"/>
    <property type="molecule type" value="Genomic_DNA"/>
</dbReference>
<keyword evidence="9 11" id="KW-0378">Hydrolase</keyword>
<dbReference type="InterPro" id="IPR022892">
    <property type="entry name" value="RNaseHI"/>
</dbReference>
<dbReference type="CDD" id="cd09278">
    <property type="entry name" value="RNase_HI_prokaryote_like"/>
    <property type="match status" value="1"/>
</dbReference>